<dbReference type="PANTHER" id="PTHR31189">
    <property type="entry name" value="OS03G0336100 PROTEIN-RELATED"/>
    <property type="match status" value="1"/>
</dbReference>
<reference evidence="1" key="1">
    <citation type="submission" date="2022-11" db="EMBL/GenBank/DDBJ databases">
        <authorList>
            <person name="Hyden B.L."/>
            <person name="Feng K."/>
            <person name="Yates T."/>
            <person name="Jawdy S."/>
            <person name="Smart L.B."/>
            <person name="Muchero W."/>
        </authorList>
    </citation>
    <scope>NUCLEOTIDE SEQUENCE</scope>
    <source>
        <tissue evidence="1">Shoot tip</tissue>
    </source>
</reference>
<evidence type="ECO:0000313" key="2">
    <source>
        <dbReference type="Proteomes" id="UP001151532"/>
    </source>
</evidence>
<dbReference type="PANTHER" id="PTHR31189:SF7">
    <property type="entry name" value="OS03G0197300 PROTEIN"/>
    <property type="match status" value="1"/>
</dbReference>
<dbReference type="AlphaFoldDB" id="A0A9Q0V0Z4"/>
<keyword evidence="2" id="KW-1185">Reference proteome</keyword>
<sequence length="131" mass="14650">MRIHAIFSNTDEDIYEPSTGAYSSINDLVHEEVLEELISAKRPAAVVHAVTMGQKSVYWELEGRMLDFLTGNKHKKTKGAKTFNILDAEPDFENCNGWSLTVDRNSLKSLSDSNIGIFMVNLTKVMPSNVD</sequence>
<gene>
    <name evidence="1" type="ORF">OIU79_000295</name>
</gene>
<accession>A0A9Q0V0Z4</accession>
<dbReference type="InterPro" id="IPR050253">
    <property type="entry name" value="Seed_Storage-Functional"/>
</dbReference>
<evidence type="ECO:0000313" key="1">
    <source>
        <dbReference type="EMBL" id="KAJ6740131.1"/>
    </source>
</evidence>
<dbReference type="EMBL" id="JAPFFK010000010">
    <property type="protein sequence ID" value="KAJ6740131.1"/>
    <property type="molecule type" value="Genomic_DNA"/>
</dbReference>
<proteinExistence type="predicted"/>
<name>A0A9Q0V0Z4_SALPP</name>
<dbReference type="Proteomes" id="UP001151532">
    <property type="component" value="Chromosome 7"/>
</dbReference>
<dbReference type="InterPro" id="IPR014710">
    <property type="entry name" value="RmlC-like_jellyroll"/>
</dbReference>
<protein>
    <submittedName>
        <fullName evidence="1">PREPROMP73</fullName>
    </submittedName>
</protein>
<comment type="caution">
    <text evidence="1">The sequence shown here is derived from an EMBL/GenBank/DDBJ whole genome shotgun (WGS) entry which is preliminary data.</text>
</comment>
<dbReference type="OrthoDB" id="1932894at2759"/>
<dbReference type="Gene3D" id="2.60.120.10">
    <property type="entry name" value="Jelly Rolls"/>
    <property type="match status" value="1"/>
</dbReference>
<reference evidence="1" key="2">
    <citation type="journal article" date="2023" name="Int. J. Mol. Sci.">
        <title>De Novo Assembly and Annotation of 11 Diverse Shrub Willow (Salix) Genomes Reveals Novel Gene Organization in Sex-Linked Regions.</title>
        <authorList>
            <person name="Hyden B."/>
            <person name="Feng K."/>
            <person name="Yates T.B."/>
            <person name="Jawdy S."/>
            <person name="Cereghino C."/>
            <person name="Smart L.B."/>
            <person name="Muchero W."/>
        </authorList>
    </citation>
    <scope>NUCLEOTIDE SEQUENCE</scope>
    <source>
        <tissue evidence="1">Shoot tip</tissue>
    </source>
</reference>
<organism evidence="1 2">
    <name type="scientific">Salix purpurea</name>
    <name type="common">Purple osier willow</name>
    <dbReference type="NCBI Taxonomy" id="77065"/>
    <lineage>
        <taxon>Eukaryota</taxon>
        <taxon>Viridiplantae</taxon>
        <taxon>Streptophyta</taxon>
        <taxon>Embryophyta</taxon>
        <taxon>Tracheophyta</taxon>
        <taxon>Spermatophyta</taxon>
        <taxon>Magnoliopsida</taxon>
        <taxon>eudicotyledons</taxon>
        <taxon>Gunneridae</taxon>
        <taxon>Pentapetalae</taxon>
        <taxon>rosids</taxon>
        <taxon>fabids</taxon>
        <taxon>Malpighiales</taxon>
        <taxon>Salicaceae</taxon>
        <taxon>Saliceae</taxon>
        <taxon>Salix</taxon>
    </lineage>
</organism>